<dbReference type="Gene3D" id="3.90.550.10">
    <property type="entry name" value="Spore Coat Polysaccharide Biosynthesis Protein SpsA, Chain A"/>
    <property type="match status" value="1"/>
</dbReference>
<evidence type="ECO:0008006" key="3">
    <source>
        <dbReference type="Google" id="ProtNLM"/>
    </source>
</evidence>
<organism evidence="1 2">
    <name type="scientific">Sporocytophaga myxococcoides</name>
    <dbReference type="NCBI Taxonomy" id="153721"/>
    <lineage>
        <taxon>Bacteria</taxon>
        <taxon>Pseudomonadati</taxon>
        <taxon>Bacteroidota</taxon>
        <taxon>Cytophagia</taxon>
        <taxon>Cytophagales</taxon>
        <taxon>Cytophagaceae</taxon>
        <taxon>Sporocytophaga</taxon>
    </lineage>
</organism>
<dbReference type="Pfam" id="PF02348">
    <property type="entry name" value="CTP_transf_3"/>
    <property type="match status" value="1"/>
</dbReference>
<dbReference type="PANTHER" id="PTHR42866:SF1">
    <property type="entry name" value="SPORE COAT POLYSACCHARIDE BIOSYNTHESIS PROTEIN SPSF"/>
    <property type="match status" value="1"/>
</dbReference>
<dbReference type="InterPro" id="IPR003329">
    <property type="entry name" value="Cytidylyl_trans"/>
</dbReference>
<dbReference type="GO" id="GO:0005829">
    <property type="term" value="C:cytosol"/>
    <property type="evidence" value="ECO:0007669"/>
    <property type="project" value="TreeGrafter"/>
</dbReference>
<dbReference type="InterPro" id="IPR029044">
    <property type="entry name" value="Nucleotide-diphossugar_trans"/>
</dbReference>
<gene>
    <name evidence="1" type="ORF">MYP_493</name>
</gene>
<reference evidence="1 2" key="1">
    <citation type="submission" date="2014-09" db="EMBL/GenBank/DDBJ databases">
        <title>Sporocytophaga myxococcoides PG-01 genome sequencing.</title>
        <authorList>
            <person name="Liu L."/>
            <person name="Gao P.J."/>
            <person name="Chen G.J."/>
            <person name="Wang L.S."/>
        </authorList>
    </citation>
    <scope>NUCLEOTIDE SEQUENCE [LARGE SCALE GENOMIC DNA]</scope>
    <source>
        <strain evidence="1 2">PG-01</strain>
    </source>
</reference>
<proteinExistence type="predicted"/>
<name>A0A098LA35_9BACT</name>
<dbReference type="SUPFAM" id="SSF53448">
    <property type="entry name" value="Nucleotide-diphospho-sugar transferases"/>
    <property type="match status" value="1"/>
</dbReference>
<dbReference type="eggNOG" id="COG1861">
    <property type="taxonomic scope" value="Bacteria"/>
</dbReference>
<dbReference type="PANTHER" id="PTHR42866">
    <property type="entry name" value="3-DEOXY-MANNO-OCTULOSONATE CYTIDYLYLTRANSFERASE"/>
    <property type="match status" value="1"/>
</dbReference>
<dbReference type="AlphaFoldDB" id="A0A098LA35"/>
<dbReference type="Proteomes" id="UP000030185">
    <property type="component" value="Unassembled WGS sequence"/>
</dbReference>
<dbReference type="CDD" id="cd02518">
    <property type="entry name" value="GT2_SpsF"/>
    <property type="match status" value="1"/>
</dbReference>
<comment type="caution">
    <text evidence="1">The sequence shown here is derived from an EMBL/GenBank/DDBJ whole genome shotgun (WGS) entry which is preliminary data.</text>
</comment>
<keyword evidence="2" id="KW-1185">Reference proteome</keyword>
<dbReference type="EMBL" id="BBLT01000001">
    <property type="protein sequence ID" value="GAL83267.1"/>
    <property type="molecule type" value="Genomic_DNA"/>
</dbReference>
<evidence type="ECO:0000313" key="2">
    <source>
        <dbReference type="Proteomes" id="UP000030185"/>
    </source>
</evidence>
<evidence type="ECO:0000313" key="1">
    <source>
        <dbReference type="EMBL" id="GAL83267.1"/>
    </source>
</evidence>
<accession>A0A098LA35</accession>
<protein>
    <recommendedName>
        <fullName evidence="3">Acylneuraminate cytidylyltransferase</fullName>
    </recommendedName>
</protein>
<dbReference type="STRING" id="153721.MYP_493"/>
<sequence>MTSTRLPGKILKEINGKSLLLYHLERLATTGLPVIIATTENVTDDPVVEFSKKNCIPYHRGSENNVLSRYYNAAVENSLDVIVRVTSDCPLIDGQLIRAGINRYLEEGNESTYLSNVLKRYFPRGFDFEIFSFSLLKDAFMNAQTTSDLEHVTPYINQNKSGKVNFLDVVDSEDNSDIRITVDTPEDFLLLDKLIKNYSADVLSGKEITKLFRKFPELMQINAHIEQKKL</sequence>